<keyword evidence="2" id="KW-1185">Reference proteome</keyword>
<evidence type="ECO:0000313" key="2">
    <source>
        <dbReference type="Proteomes" id="UP001201980"/>
    </source>
</evidence>
<gene>
    <name evidence="1" type="ORF">MKZ38_002868</name>
</gene>
<organism evidence="1 2">
    <name type="scientific">Zalerion maritima</name>
    <dbReference type="NCBI Taxonomy" id="339359"/>
    <lineage>
        <taxon>Eukaryota</taxon>
        <taxon>Fungi</taxon>
        <taxon>Dikarya</taxon>
        <taxon>Ascomycota</taxon>
        <taxon>Pezizomycotina</taxon>
        <taxon>Sordariomycetes</taxon>
        <taxon>Lulworthiomycetidae</taxon>
        <taxon>Lulworthiales</taxon>
        <taxon>Lulworthiaceae</taxon>
        <taxon>Zalerion</taxon>
    </lineage>
</organism>
<proteinExistence type="predicted"/>
<comment type="caution">
    <text evidence="1">The sequence shown here is derived from an EMBL/GenBank/DDBJ whole genome shotgun (WGS) entry which is preliminary data.</text>
</comment>
<protein>
    <submittedName>
        <fullName evidence="1">Uncharacterized protein</fullName>
    </submittedName>
</protein>
<dbReference type="EMBL" id="JAKWBI020000018">
    <property type="protein sequence ID" value="KAJ2906153.1"/>
    <property type="molecule type" value="Genomic_DNA"/>
</dbReference>
<evidence type="ECO:0000313" key="1">
    <source>
        <dbReference type="EMBL" id="KAJ2906153.1"/>
    </source>
</evidence>
<name>A0AAD5S4Z6_9PEZI</name>
<reference evidence="1" key="1">
    <citation type="submission" date="2022-07" db="EMBL/GenBank/DDBJ databases">
        <title>Draft genome sequence of Zalerion maritima ATCC 34329, a (micro)plastics degrading marine fungus.</title>
        <authorList>
            <person name="Paco A."/>
            <person name="Goncalves M.F.M."/>
            <person name="Rocha-Santos T.A.P."/>
            <person name="Alves A."/>
        </authorList>
    </citation>
    <scope>NUCLEOTIDE SEQUENCE</scope>
    <source>
        <strain evidence="1">ATCC 34329</strain>
    </source>
</reference>
<dbReference type="AlphaFoldDB" id="A0AAD5S4Z6"/>
<sequence>MTSYSTAYATMGGGGTRAASSASHVAAEWDTVPVRPPPLENQRRNVAVEMNAELAACSKSGSELLVNPPYMTPS</sequence>
<dbReference type="Proteomes" id="UP001201980">
    <property type="component" value="Unassembled WGS sequence"/>
</dbReference>
<accession>A0AAD5S4Z6</accession>